<comment type="caution">
    <text evidence="2">The sequence shown here is derived from an EMBL/GenBank/DDBJ whole genome shotgun (WGS) entry which is preliminary data.</text>
</comment>
<gene>
    <name evidence="2" type="ORF">X943_002556</name>
</gene>
<reference evidence="2" key="2">
    <citation type="submission" date="2021-05" db="EMBL/GenBank/DDBJ databases">
        <authorList>
            <person name="Pain A."/>
        </authorList>
    </citation>
    <scope>NUCLEOTIDE SEQUENCE</scope>
    <source>
        <strain evidence="2">1802A</strain>
    </source>
</reference>
<reference evidence="2" key="1">
    <citation type="journal article" date="2014" name="Nucleic Acids Res.">
        <title>The evolutionary dynamics of variant antigen genes in Babesia reveal a history of genomic innovation underlying host-parasite interaction.</title>
        <authorList>
            <person name="Jackson A.P."/>
            <person name="Otto T.D."/>
            <person name="Darby A."/>
            <person name="Ramaprasad A."/>
            <person name="Xia D."/>
            <person name="Echaide I.E."/>
            <person name="Farber M."/>
            <person name="Gahlot S."/>
            <person name="Gamble J."/>
            <person name="Gupta D."/>
            <person name="Gupta Y."/>
            <person name="Jackson L."/>
            <person name="Malandrin L."/>
            <person name="Malas T.B."/>
            <person name="Moussa E."/>
            <person name="Nair M."/>
            <person name="Reid A.J."/>
            <person name="Sanders M."/>
            <person name="Sharma J."/>
            <person name="Tracey A."/>
            <person name="Quail M.A."/>
            <person name="Weir W."/>
            <person name="Wastling J.M."/>
            <person name="Hall N."/>
            <person name="Willadsen P."/>
            <person name="Lingelbach K."/>
            <person name="Shiels B."/>
            <person name="Tait A."/>
            <person name="Berriman M."/>
            <person name="Allred D.R."/>
            <person name="Pain A."/>
        </authorList>
    </citation>
    <scope>NUCLEOTIDE SEQUENCE</scope>
    <source>
        <strain evidence="2">1802A</strain>
    </source>
</reference>
<organism evidence="2 3">
    <name type="scientific">Babesia divergens</name>
    <dbReference type="NCBI Taxonomy" id="32595"/>
    <lineage>
        <taxon>Eukaryota</taxon>
        <taxon>Sar</taxon>
        <taxon>Alveolata</taxon>
        <taxon>Apicomplexa</taxon>
        <taxon>Aconoidasida</taxon>
        <taxon>Piroplasmida</taxon>
        <taxon>Babesiidae</taxon>
        <taxon>Babesia</taxon>
    </lineage>
</organism>
<evidence type="ECO:0000256" key="1">
    <source>
        <dbReference type="SAM" id="Phobius"/>
    </source>
</evidence>
<protein>
    <submittedName>
        <fullName evidence="2">Variant erythrocyte surface antigen-1 family protein</fullName>
    </submittedName>
</protein>
<proteinExistence type="predicted"/>
<name>A0AAD9GB91_BABDI</name>
<dbReference type="AlphaFoldDB" id="A0AAD9GB91"/>
<sequence>MVCCMYYTDVFVGQTDNIDNLKNALVAELGSSVKTVDLKELEALASGLGFLAGLPACLCKTKKGVKEGLKKIYEELKNFNYCSNSKLNCDLCKSNLYPCKCCVIQSIKEVKGCPCLQTPSNKPKCHCDGKKVSCSKVLAGLEACLHLQCLQSDMEDICKCNGSDTCCQNGKCDGKSGVSCEFCLKLKSNTPVPTTGLGLSPPNPIRLAGRLDKFFGDNGRKDPCSCQCGTSNESCCCLACTDKKCSESCNSECRSSGKCGHQSQPSQGCPCKAFCLAINDIKIPAQARDRTCCEGGQKCHCGLAGSGSNCSGQNCCVVTSGRNSYHSLKCLIRRLVNFFNGLSLDSSNKDCSKLCCELLCVRMHCWALGQIYNKGLKECSKCKPGGTGKTCPAGTKGNSCCNGNPSACASNSTPNCCVGCNDCSAIKFRNAFETLRFAGPCGQDLYRTLDSFLYYCCNVFRPYVERIQGTVKEARKSCSQCKSKKTGTFPCQCSSGSDCTACQEILKDPQLKVILLSQYVSSYDSSNAKWESLCSSSGPCCGSSCPQDCSSSNPSCPTPCTSGSSCPDNGCCEKCPKRLCAKIFLGMLPCLYYGLKIVFDRCKYGSDFPDWSLRKITEGSIGSFLGAWGFTSSNLSSKYASGLPPVLDILFGSSESPGTFDKIYDFVSQKYFSKHVSDSQLKPPQTVRQMLLWLYGLPYTSGFHDLVSLCRTLSLPLDNAFHPDAVCYYIYTCCFIVPVAVISTIETSDSAQKAFSSSSEFSKFLYPSDPSSLADMLFKYIRKVYIAFNFLRFQCKLTPGQAGWQNCYFGKECKPAVNSSSSSLSTSGSPSGSTSGCSCPNSDTYLCTAFGSNKDVHGKHCWEGKCLGSSSTCDGKAHSQGQCKNPCPHPLLMFLVDGSSESQSQDSSPFRLPFSFARLDFSQTPPVILDASSDKFLTMGFSKSNLPSPGKKGFDLGHDIYGFCKDGFYPLTRLVQFILCISQRPPETLLDLYAFFKKFVEALNSKPELSSTFVQWINGEPGWFLGNSLKDAVRGLYGSQDSHSGSSHSADLFSLSSCHANKGSKATCGKYLYPLTDNVAGVFTPELCSMYLSWICHLTKDFKALLEKFKKDFSKSCEHCSSGSCQKIVECPCALPFLYSWGFSFWSPGDLNCVTPSGNSKHTGENSKGEHFEGDSKCTQKSCFEFIIQLERVISGKPFEKLLDAIEAFLWSIRFPFFFGFLYVWFFVLSYFCYVILIKLDTFHTGSHLHLPRSFKILPST</sequence>
<keyword evidence="3" id="KW-1185">Reference proteome</keyword>
<feature type="non-terminal residue" evidence="2">
    <location>
        <position position="1261"/>
    </location>
</feature>
<feature type="transmembrane region" description="Helical" evidence="1">
    <location>
        <begin position="1217"/>
        <end position="1237"/>
    </location>
</feature>
<evidence type="ECO:0000313" key="2">
    <source>
        <dbReference type="EMBL" id="KAK1935306.1"/>
    </source>
</evidence>
<keyword evidence="1" id="KW-1133">Transmembrane helix</keyword>
<keyword evidence="1" id="KW-0472">Membrane</keyword>
<dbReference type="Proteomes" id="UP001195914">
    <property type="component" value="Unassembled WGS sequence"/>
</dbReference>
<keyword evidence="1" id="KW-0812">Transmembrane</keyword>
<evidence type="ECO:0000313" key="3">
    <source>
        <dbReference type="Proteomes" id="UP001195914"/>
    </source>
</evidence>
<dbReference type="EMBL" id="JAHBMH010000055">
    <property type="protein sequence ID" value="KAK1935306.1"/>
    <property type="molecule type" value="Genomic_DNA"/>
</dbReference>
<accession>A0AAD9GB91</accession>